<evidence type="ECO:0000256" key="10">
    <source>
        <dbReference type="PROSITE-ProRule" id="PRU00176"/>
    </source>
</evidence>
<protein>
    <recommendedName>
        <fullName evidence="2">Serine/arginine-rich splicing factor 2</fullName>
    </recommendedName>
    <alternativeName>
        <fullName evidence="9">Splicing component, 35 kDa</fullName>
    </alternativeName>
    <alternativeName>
        <fullName evidence="8">Splicing factor SC35</fullName>
    </alternativeName>
    <alternativeName>
        <fullName evidence="7">Splicing factor, arginine/serine-rich 2</fullName>
    </alternativeName>
</protein>
<gene>
    <name evidence="12" type="ORF">KGM_200342</name>
</gene>
<evidence type="ECO:0000313" key="12">
    <source>
        <dbReference type="EMBL" id="OWR43282.1"/>
    </source>
</evidence>
<dbReference type="GO" id="GO:0005634">
    <property type="term" value="C:nucleus"/>
    <property type="evidence" value="ECO:0007669"/>
    <property type="project" value="UniProtKB-SubCell"/>
</dbReference>
<evidence type="ECO:0000256" key="5">
    <source>
        <dbReference type="ARBA" id="ARBA00023187"/>
    </source>
</evidence>
<dbReference type="InterPro" id="IPR051106">
    <property type="entry name" value="RNA-bind/splicing_reg"/>
</dbReference>
<dbReference type="eggNOG" id="KOG4207">
    <property type="taxonomic scope" value="Eukaryota"/>
</dbReference>
<dbReference type="PANTHER" id="PTHR48028:SF4">
    <property type="entry name" value="SC35-LIKE SPLICING FACTOR"/>
    <property type="match status" value="1"/>
</dbReference>
<comment type="subcellular location">
    <subcellularLocation>
        <location evidence="1">Nucleus</location>
    </subcellularLocation>
</comment>
<sequence>MSYGRPPPRIDGMVSLKVDNLTYRTTPDDLRRVFERCGDVGDIYIPRDRYTRESRGFAFVRFFERRDAEEALDSLDGRMLDGRELRVQMARYGRPSSPYRSRYDRRRSNLHMCVMMFLLATRVHGLVHVVAPGPGPAAARTLAAGPARAPDPAVARTPRAPAASPAVAAAAALVQDIEFLIAKVLFSLLCRFKVSCKLKCCTSNKWQPRLRAWSMQSEAFAGRGVLLFADNC</sequence>
<dbReference type="STRING" id="278856.A0A212EP61"/>
<keyword evidence="5" id="KW-0508">mRNA splicing</keyword>
<keyword evidence="13" id="KW-1185">Reference proteome</keyword>
<evidence type="ECO:0000259" key="11">
    <source>
        <dbReference type="PROSITE" id="PS50102"/>
    </source>
</evidence>
<dbReference type="PANTHER" id="PTHR48028">
    <property type="entry name" value="GLYCINE-RICH RNA-BINDING PROTEIN RZ1A"/>
    <property type="match status" value="1"/>
</dbReference>
<dbReference type="SMART" id="SM00360">
    <property type="entry name" value="RRM"/>
    <property type="match status" value="1"/>
</dbReference>
<evidence type="ECO:0000313" key="13">
    <source>
        <dbReference type="Proteomes" id="UP000007151"/>
    </source>
</evidence>
<dbReference type="KEGG" id="dpl:KGM_200342"/>
<evidence type="ECO:0000256" key="3">
    <source>
        <dbReference type="ARBA" id="ARBA00022664"/>
    </source>
</evidence>
<dbReference type="EMBL" id="AGBW02013517">
    <property type="protein sequence ID" value="OWR43282.1"/>
    <property type="molecule type" value="Genomic_DNA"/>
</dbReference>
<dbReference type="CDD" id="cd12311">
    <property type="entry name" value="RRM_SRSF2_SRSF8"/>
    <property type="match status" value="1"/>
</dbReference>
<dbReference type="Proteomes" id="UP000007151">
    <property type="component" value="Unassembled WGS sequence"/>
</dbReference>
<dbReference type="InterPro" id="IPR000504">
    <property type="entry name" value="RRM_dom"/>
</dbReference>
<dbReference type="GO" id="GO:0008380">
    <property type="term" value="P:RNA splicing"/>
    <property type="evidence" value="ECO:0007669"/>
    <property type="project" value="UniProtKB-KW"/>
</dbReference>
<proteinExistence type="predicted"/>
<dbReference type="InterPro" id="IPR012677">
    <property type="entry name" value="Nucleotide-bd_a/b_plait_sf"/>
</dbReference>
<comment type="caution">
    <text evidence="12">The sequence shown here is derived from an EMBL/GenBank/DDBJ whole genome shotgun (WGS) entry which is preliminary data.</text>
</comment>
<evidence type="ECO:0000256" key="8">
    <source>
        <dbReference type="ARBA" id="ARBA00029667"/>
    </source>
</evidence>
<dbReference type="InterPro" id="IPR035979">
    <property type="entry name" value="RBD_domain_sf"/>
</dbReference>
<dbReference type="GO" id="GO:0006397">
    <property type="term" value="P:mRNA processing"/>
    <property type="evidence" value="ECO:0007669"/>
    <property type="project" value="UniProtKB-KW"/>
</dbReference>
<dbReference type="PROSITE" id="PS50102">
    <property type="entry name" value="RRM"/>
    <property type="match status" value="1"/>
</dbReference>
<accession>A0A212EP61</accession>
<evidence type="ECO:0000256" key="2">
    <source>
        <dbReference type="ARBA" id="ARBA00015058"/>
    </source>
</evidence>
<keyword evidence="3" id="KW-0507">mRNA processing</keyword>
<feature type="domain" description="RRM" evidence="11">
    <location>
        <begin position="14"/>
        <end position="92"/>
    </location>
</feature>
<dbReference type="Gene3D" id="3.30.70.330">
    <property type="match status" value="1"/>
</dbReference>
<reference evidence="12 13" key="1">
    <citation type="journal article" date="2011" name="Cell">
        <title>The monarch butterfly genome yields insights into long-distance migration.</title>
        <authorList>
            <person name="Zhan S."/>
            <person name="Merlin C."/>
            <person name="Boore J.L."/>
            <person name="Reppert S.M."/>
        </authorList>
    </citation>
    <scope>NUCLEOTIDE SEQUENCE [LARGE SCALE GENOMIC DNA]</scope>
    <source>
        <strain evidence="12">F-2</strain>
    </source>
</reference>
<dbReference type="SUPFAM" id="SSF54928">
    <property type="entry name" value="RNA-binding domain, RBD"/>
    <property type="match status" value="1"/>
</dbReference>
<evidence type="ECO:0000256" key="7">
    <source>
        <dbReference type="ARBA" id="ARBA00029589"/>
    </source>
</evidence>
<dbReference type="AlphaFoldDB" id="A0A212EP61"/>
<evidence type="ECO:0000256" key="4">
    <source>
        <dbReference type="ARBA" id="ARBA00022884"/>
    </source>
</evidence>
<name>A0A212EP61_DANPL</name>
<dbReference type="InParanoid" id="A0A212EP61"/>
<evidence type="ECO:0000256" key="6">
    <source>
        <dbReference type="ARBA" id="ARBA00023242"/>
    </source>
</evidence>
<evidence type="ECO:0000256" key="9">
    <source>
        <dbReference type="ARBA" id="ARBA00032663"/>
    </source>
</evidence>
<dbReference type="Pfam" id="PF00076">
    <property type="entry name" value="RRM_1"/>
    <property type="match status" value="1"/>
</dbReference>
<keyword evidence="4 10" id="KW-0694">RNA-binding</keyword>
<dbReference type="GO" id="GO:0003723">
    <property type="term" value="F:RNA binding"/>
    <property type="evidence" value="ECO:0007669"/>
    <property type="project" value="UniProtKB-UniRule"/>
</dbReference>
<evidence type="ECO:0000256" key="1">
    <source>
        <dbReference type="ARBA" id="ARBA00004123"/>
    </source>
</evidence>
<keyword evidence="6" id="KW-0539">Nucleus</keyword>
<organism evidence="12 13">
    <name type="scientific">Danaus plexippus plexippus</name>
    <dbReference type="NCBI Taxonomy" id="278856"/>
    <lineage>
        <taxon>Eukaryota</taxon>
        <taxon>Metazoa</taxon>
        <taxon>Ecdysozoa</taxon>
        <taxon>Arthropoda</taxon>
        <taxon>Hexapoda</taxon>
        <taxon>Insecta</taxon>
        <taxon>Pterygota</taxon>
        <taxon>Neoptera</taxon>
        <taxon>Endopterygota</taxon>
        <taxon>Lepidoptera</taxon>
        <taxon>Glossata</taxon>
        <taxon>Ditrysia</taxon>
        <taxon>Papilionoidea</taxon>
        <taxon>Nymphalidae</taxon>
        <taxon>Danainae</taxon>
        <taxon>Danaini</taxon>
        <taxon>Danaina</taxon>
        <taxon>Danaus</taxon>
        <taxon>Danaus</taxon>
    </lineage>
</organism>